<proteinExistence type="predicted"/>
<feature type="region of interest" description="Disordered" evidence="4">
    <location>
        <begin position="478"/>
        <end position="520"/>
    </location>
</feature>
<dbReference type="Gene3D" id="1.10.30.10">
    <property type="entry name" value="High mobility group box domain"/>
    <property type="match status" value="1"/>
</dbReference>
<dbReference type="OMA" id="WETACAP"/>
<gene>
    <name evidence="6" type="ORF">CC1G_10870</name>
</gene>
<evidence type="ECO:0000313" key="6">
    <source>
        <dbReference type="EMBL" id="EAU87276.1"/>
    </source>
</evidence>
<keyword evidence="2 3" id="KW-0539">Nucleus</keyword>
<dbReference type="CDD" id="cd01389">
    <property type="entry name" value="HMG-box_ROX1-like"/>
    <property type="match status" value="1"/>
</dbReference>
<feature type="compositionally biased region" description="Basic and acidic residues" evidence="4">
    <location>
        <begin position="131"/>
        <end position="141"/>
    </location>
</feature>
<feature type="compositionally biased region" description="Basic and acidic residues" evidence="4">
    <location>
        <begin position="1"/>
        <end position="23"/>
    </location>
</feature>
<dbReference type="Proteomes" id="UP000001861">
    <property type="component" value="Unassembled WGS sequence"/>
</dbReference>
<dbReference type="eggNOG" id="KOG0527">
    <property type="taxonomic scope" value="Eukaryota"/>
</dbReference>
<dbReference type="GO" id="GO:0005634">
    <property type="term" value="C:nucleus"/>
    <property type="evidence" value="ECO:0007669"/>
    <property type="project" value="UniProtKB-UniRule"/>
</dbReference>
<dbReference type="InterPro" id="IPR036910">
    <property type="entry name" value="HMG_box_dom_sf"/>
</dbReference>
<feature type="compositionally biased region" description="Gly residues" evidence="4">
    <location>
        <begin position="500"/>
        <end position="509"/>
    </location>
</feature>
<dbReference type="PANTHER" id="PTHR45789">
    <property type="entry name" value="FI18025P1"/>
    <property type="match status" value="1"/>
</dbReference>
<keyword evidence="7" id="KW-1185">Reference proteome</keyword>
<reference evidence="6 7" key="1">
    <citation type="journal article" date="2010" name="Proc. Natl. Acad. Sci. U.S.A.">
        <title>Insights into evolution of multicellular fungi from the assembled chromosomes of the mushroom Coprinopsis cinerea (Coprinus cinereus).</title>
        <authorList>
            <person name="Stajich J.E."/>
            <person name="Wilke S.K."/>
            <person name="Ahren D."/>
            <person name="Au C.H."/>
            <person name="Birren B.W."/>
            <person name="Borodovsky M."/>
            <person name="Burns C."/>
            <person name="Canback B."/>
            <person name="Casselton L.A."/>
            <person name="Cheng C.K."/>
            <person name="Deng J."/>
            <person name="Dietrich F.S."/>
            <person name="Fargo D.C."/>
            <person name="Farman M.L."/>
            <person name="Gathman A.C."/>
            <person name="Goldberg J."/>
            <person name="Guigo R."/>
            <person name="Hoegger P.J."/>
            <person name="Hooker J.B."/>
            <person name="Huggins A."/>
            <person name="James T.Y."/>
            <person name="Kamada T."/>
            <person name="Kilaru S."/>
            <person name="Kodira C."/>
            <person name="Kues U."/>
            <person name="Kupfer D."/>
            <person name="Kwan H.S."/>
            <person name="Lomsadze A."/>
            <person name="Li W."/>
            <person name="Lilly W.W."/>
            <person name="Ma L.J."/>
            <person name="Mackey A.J."/>
            <person name="Manning G."/>
            <person name="Martin F."/>
            <person name="Muraguchi H."/>
            <person name="Natvig D.O."/>
            <person name="Palmerini H."/>
            <person name="Ramesh M.A."/>
            <person name="Rehmeyer C.J."/>
            <person name="Roe B.A."/>
            <person name="Shenoy N."/>
            <person name="Stanke M."/>
            <person name="Ter-Hovhannisyan V."/>
            <person name="Tunlid A."/>
            <person name="Velagapudi R."/>
            <person name="Vision T.J."/>
            <person name="Zeng Q."/>
            <person name="Zolan M.E."/>
            <person name="Pukkila P.J."/>
        </authorList>
    </citation>
    <scope>NUCLEOTIDE SEQUENCE [LARGE SCALE GENOMIC DNA]</scope>
    <source>
        <strain evidence="7">Okayama-7 / 130 / ATCC MYA-4618 / FGSC 9003</strain>
    </source>
</reference>
<dbReference type="GeneID" id="6011069"/>
<name>A8NKV2_COPC7</name>
<feature type="region of interest" description="Disordered" evidence="4">
    <location>
        <begin position="1"/>
        <end position="78"/>
    </location>
</feature>
<dbReference type="KEGG" id="cci:CC1G_10870"/>
<evidence type="ECO:0000256" key="3">
    <source>
        <dbReference type="PROSITE-ProRule" id="PRU00267"/>
    </source>
</evidence>
<feature type="domain" description="HMG box" evidence="5">
    <location>
        <begin position="41"/>
        <end position="118"/>
    </location>
</feature>
<dbReference type="PROSITE" id="PS50118">
    <property type="entry name" value="HMG_BOX_2"/>
    <property type="match status" value="1"/>
</dbReference>
<feature type="compositionally biased region" description="Polar residues" evidence="4">
    <location>
        <begin position="478"/>
        <end position="490"/>
    </location>
</feature>
<evidence type="ECO:0000256" key="4">
    <source>
        <dbReference type="SAM" id="MobiDB-lite"/>
    </source>
</evidence>
<keyword evidence="1 3" id="KW-0238">DNA-binding</keyword>
<organism evidence="6 7">
    <name type="scientific">Coprinopsis cinerea (strain Okayama-7 / 130 / ATCC MYA-4618 / FGSC 9003)</name>
    <name type="common">Inky cap fungus</name>
    <name type="synonym">Hormographiella aspergillata</name>
    <dbReference type="NCBI Taxonomy" id="240176"/>
    <lineage>
        <taxon>Eukaryota</taxon>
        <taxon>Fungi</taxon>
        <taxon>Dikarya</taxon>
        <taxon>Basidiomycota</taxon>
        <taxon>Agaricomycotina</taxon>
        <taxon>Agaricomycetes</taxon>
        <taxon>Agaricomycetidae</taxon>
        <taxon>Agaricales</taxon>
        <taxon>Agaricineae</taxon>
        <taxon>Psathyrellaceae</taxon>
        <taxon>Coprinopsis</taxon>
    </lineage>
</organism>
<dbReference type="Pfam" id="PF00505">
    <property type="entry name" value="HMG_box"/>
    <property type="match status" value="1"/>
</dbReference>
<dbReference type="EMBL" id="AACS02000010">
    <property type="protein sequence ID" value="EAU87276.1"/>
    <property type="molecule type" value="Genomic_DNA"/>
</dbReference>
<dbReference type="InParanoid" id="A8NKV2"/>
<feature type="compositionally biased region" description="Basic and acidic residues" evidence="4">
    <location>
        <begin position="104"/>
        <end position="122"/>
    </location>
</feature>
<dbReference type="SMART" id="SM00398">
    <property type="entry name" value="HMG"/>
    <property type="match status" value="1"/>
</dbReference>
<dbReference type="GO" id="GO:0000978">
    <property type="term" value="F:RNA polymerase II cis-regulatory region sequence-specific DNA binding"/>
    <property type="evidence" value="ECO:0007669"/>
    <property type="project" value="TreeGrafter"/>
</dbReference>
<evidence type="ECO:0000259" key="5">
    <source>
        <dbReference type="PROSITE" id="PS50118"/>
    </source>
</evidence>
<feature type="compositionally biased region" description="Low complexity" evidence="4">
    <location>
        <begin position="202"/>
        <end position="215"/>
    </location>
</feature>
<accession>A8NKV2</accession>
<feature type="region of interest" description="Disordered" evidence="4">
    <location>
        <begin position="104"/>
        <end position="299"/>
    </location>
</feature>
<evidence type="ECO:0000256" key="1">
    <source>
        <dbReference type="ARBA" id="ARBA00023125"/>
    </source>
</evidence>
<feature type="compositionally biased region" description="Basic and acidic residues" evidence="4">
    <location>
        <begin position="51"/>
        <end position="61"/>
    </location>
</feature>
<dbReference type="InterPro" id="IPR009071">
    <property type="entry name" value="HMG_box_dom"/>
</dbReference>
<dbReference type="SUPFAM" id="SSF47095">
    <property type="entry name" value="HMG-box"/>
    <property type="match status" value="1"/>
</dbReference>
<feature type="DNA-binding region" description="HMG box" evidence="3">
    <location>
        <begin position="41"/>
        <end position="118"/>
    </location>
</feature>
<comment type="caution">
    <text evidence="6">The sequence shown here is derived from an EMBL/GenBank/DDBJ whole genome shotgun (WGS) entry which is preliminary data.</text>
</comment>
<evidence type="ECO:0000313" key="7">
    <source>
        <dbReference type="Proteomes" id="UP000001861"/>
    </source>
</evidence>
<dbReference type="VEuPathDB" id="FungiDB:CC1G_10870"/>
<sequence length="520" mass="57230">MPPKRSRDNGDDDDKGRKKDDNNKNTPARPAKRQKKKKNEIPRPSNAFMIYRRERQQRFEQEALEMQGDGSDPKSTFGHVSRCAGAAWRNESEEVRSLYFAKAEQEKKEHKKLYPDYKFNREKRGKRSAKKKLDKELEDYQRQCSPEEEATNRPVAGPSRHTEGGEASSSQSSTGAQRAQRQRQTNRRGTQAEQGARPPRSAVQIAQQTLLQAAAEFTPFAPQPQAETERTVTPPIQSELSDESQHANTQEPGDLTVPEPVPSPVEQHNTPSGNHEPQALNTYSNPTHQQSNSFASTSAHTLDHGAGLTLQQAEGNSNPVMLNHFGSTSGQANYAHQTQTLHAPYPTRPRQASLVNPFLSYLTGNGWQPPPGYVGQPSQRHEPSPLLTDLSATPSPSLAFLPILPSTYMNHGIPVNYGSTNPLPGPSYSNNHQNTAAADNFDDLLQYFDPSVFTTQDTDGGQGLGGSDEFDLSALFQDENQPPSQYPNHSQGDDSDGNGHYDGGAGGPSGHYNFNHFGGL</sequence>
<feature type="compositionally biased region" description="Polar residues" evidence="4">
    <location>
        <begin position="266"/>
        <end position="299"/>
    </location>
</feature>
<feature type="compositionally biased region" description="Low complexity" evidence="4">
    <location>
        <begin position="165"/>
        <end position="179"/>
    </location>
</feature>
<protein>
    <recommendedName>
        <fullName evidence="5">HMG box domain-containing protein</fullName>
    </recommendedName>
</protein>
<dbReference type="GO" id="GO:0000981">
    <property type="term" value="F:DNA-binding transcription factor activity, RNA polymerase II-specific"/>
    <property type="evidence" value="ECO:0007669"/>
    <property type="project" value="TreeGrafter"/>
</dbReference>
<dbReference type="PANTHER" id="PTHR45789:SF2">
    <property type="entry name" value="FI18025P1"/>
    <property type="match status" value="1"/>
</dbReference>
<dbReference type="InterPro" id="IPR051356">
    <property type="entry name" value="SOX/SOX-like_TF"/>
</dbReference>
<evidence type="ECO:0000256" key="2">
    <source>
        <dbReference type="ARBA" id="ARBA00023242"/>
    </source>
</evidence>
<dbReference type="RefSeq" id="XP_001834552.1">
    <property type="nucleotide sequence ID" value="XM_001834500.1"/>
</dbReference>
<dbReference type="AlphaFoldDB" id="A8NKV2"/>